<dbReference type="Pfam" id="PF04505">
    <property type="entry name" value="CD225"/>
    <property type="match status" value="1"/>
</dbReference>
<dbReference type="GO" id="GO:0034341">
    <property type="term" value="P:response to type II interferon"/>
    <property type="evidence" value="ECO:0007669"/>
    <property type="project" value="TreeGrafter"/>
</dbReference>
<organism evidence="8 9">
    <name type="scientific">Cyanoderma ruficeps</name>
    <name type="common">rufous-capped babbler</name>
    <dbReference type="NCBI Taxonomy" id="181631"/>
    <lineage>
        <taxon>Eukaryota</taxon>
        <taxon>Metazoa</taxon>
        <taxon>Chordata</taxon>
        <taxon>Craniata</taxon>
        <taxon>Vertebrata</taxon>
        <taxon>Euteleostomi</taxon>
        <taxon>Archelosauria</taxon>
        <taxon>Archosauria</taxon>
        <taxon>Dinosauria</taxon>
        <taxon>Saurischia</taxon>
        <taxon>Theropoda</taxon>
        <taxon>Coelurosauria</taxon>
        <taxon>Aves</taxon>
        <taxon>Neognathae</taxon>
        <taxon>Neoaves</taxon>
        <taxon>Telluraves</taxon>
        <taxon>Australaves</taxon>
        <taxon>Passeriformes</taxon>
        <taxon>Sylvioidea</taxon>
        <taxon>Timaliidae</taxon>
        <taxon>Cyanoderma</taxon>
    </lineage>
</organism>
<sequence>MEPKQADVSIPLQSSKWGAAAPDPRSDPQPRDYVLWSVFNVLLWCTLGGLGCLGFPGLVYSIKARDCKLVGDLEGARRHSDRARVANIVCSVVVAVVWVIFIIIAIIILSTLRVT</sequence>
<keyword evidence="4 7" id="KW-1133">Transmembrane helix</keyword>
<evidence type="ECO:0000256" key="6">
    <source>
        <dbReference type="SAM" id="MobiDB-lite"/>
    </source>
</evidence>
<dbReference type="GO" id="GO:0035455">
    <property type="term" value="P:response to interferon-alpha"/>
    <property type="evidence" value="ECO:0007669"/>
    <property type="project" value="TreeGrafter"/>
</dbReference>
<dbReference type="GO" id="GO:0051607">
    <property type="term" value="P:defense response to virus"/>
    <property type="evidence" value="ECO:0007669"/>
    <property type="project" value="TreeGrafter"/>
</dbReference>
<dbReference type="Proteomes" id="UP000694396">
    <property type="component" value="Unplaced"/>
</dbReference>
<dbReference type="PANTHER" id="PTHR13999:SF4">
    <property type="entry name" value="INTERFERON-INDUCED TRANSMEMBRANE PROTEIN 3"/>
    <property type="match status" value="1"/>
</dbReference>
<evidence type="ECO:0000256" key="1">
    <source>
        <dbReference type="ARBA" id="ARBA00004370"/>
    </source>
</evidence>
<keyword evidence="3 7" id="KW-0812">Transmembrane</keyword>
<dbReference type="GO" id="GO:0045071">
    <property type="term" value="P:negative regulation of viral genome replication"/>
    <property type="evidence" value="ECO:0007669"/>
    <property type="project" value="TreeGrafter"/>
</dbReference>
<accession>A0A8C3NTM3</accession>
<dbReference type="PANTHER" id="PTHR13999">
    <property type="entry name" value="INTERFERON INDUCIBLE TRANSMEMBRANE PROTEIN"/>
    <property type="match status" value="1"/>
</dbReference>
<evidence type="ECO:0000256" key="2">
    <source>
        <dbReference type="ARBA" id="ARBA00006843"/>
    </source>
</evidence>
<comment type="similarity">
    <text evidence="2">Belongs to the CD225/Dispanin family.</text>
</comment>
<feature type="transmembrane region" description="Helical" evidence="7">
    <location>
        <begin position="33"/>
        <end position="59"/>
    </location>
</feature>
<name>A0A8C3NTM3_9PASS</name>
<feature type="region of interest" description="Disordered" evidence="6">
    <location>
        <begin position="1"/>
        <end position="28"/>
    </location>
</feature>
<dbReference type="Ensembl" id="ENSCRFT00000001154.1">
    <property type="protein sequence ID" value="ENSCRFP00000001102.1"/>
    <property type="gene ID" value="ENSCRFG00000000934.1"/>
</dbReference>
<reference evidence="8" key="1">
    <citation type="submission" date="2025-08" db="UniProtKB">
        <authorList>
            <consortium name="Ensembl"/>
        </authorList>
    </citation>
    <scope>IDENTIFICATION</scope>
</reference>
<dbReference type="AlphaFoldDB" id="A0A8C3NTM3"/>
<evidence type="ECO:0000256" key="7">
    <source>
        <dbReference type="SAM" id="Phobius"/>
    </source>
</evidence>
<protein>
    <submittedName>
        <fullName evidence="8">Uncharacterized protein</fullName>
    </submittedName>
</protein>
<proteinExistence type="inferred from homology"/>
<dbReference type="InterPro" id="IPR007593">
    <property type="entry name" value="CD225/Dispanin_fam"/>
</dbReference>
<dbReference type="GO" id="GO:0005886">
    <property type="term" value="C:plasma membrane"/>
    <property type="evidence" value="ECO:0007669"/>
    <property type="project" value="TreeGrafter"/>
</dbReference>
<dbReference type="GO" id="GO:0046597">
    <property type="term" value="P:host-mediated suppression of symbiont invasion"/>
    <property type="evidence" value="ECO:0007669"/>
    <property type="project" value="TreeGrafter"/>
</dbReference>
<evidence type="ECO:0000256" key="5">
    <source>
        <dbReference type="ARBA" id="ARBA00023136"/>
    </source>
</evidence>
<keyword evidence="5 7" id="KW-0472">Membrane</keyword>
<evidence type="ECO:0000256" key="3">
    <source>
        <dbReference type="ARBA" id="ARBA00022692"/>
    </source>
</evidence>
<evidence type="ECO:0000256" key="4">
    <source>
        <dbReference type="ARBA" id="ARBA00022989"/>
    </source>
</evidence>
<evidence type="ECO:0000313" key="8">
    <source>
        <dbReference type="Ensembl" id="ENSCRFP00000001102.1"/>
    </source>
</evidence>
<evidence type="ECO:0000313" key="9">
    <source>
        <dbReference type="Proteomes" id="UP000694396"/>
    </source>
</evidence>
<feature type="transmembrane region" description="Helical" evidence="7">
    <location>
        <begin position="85"/>
        <end position="109"/>
    </location>
</feature>
<dbReference type="InterPro" id="IPR051517">
    <property type="entry name" value="IFITM_antiviral_protein"/>
</dbReference>
<comment type="subcellular location">
    <subcellularLocation>
        <location evidence="1">Membrane</location>
    </subcellularLocation>
</comment>
<dbReference type="GO" id="GO:0035456">
    <property type="term" value="P:response to interferon-beta"/>
    <property type="evidence" value="ECO:0007669"/>
    <property type="project" value="TreeGrafter"/>
</dbReference>
<dbReference type="GO" id="GO:0060337">
    <property type="term" value="P:type I interferon-mediated signaling pathway"/>
    <property type="evidence" value="ECO:0007669"/>
    <property type="project" value="TreeGrafter"/>
</dbReference>
<keyword evidence="9" id="KW-1185">Reference proteome</keyword>
<reference evidence="8" key="2">
    <citation type="submission" date="2025-09" db="UniProtKB">
        <authorList>
            <consortium name="Ensembl"/>
        </authorList>
    </citation>
    <scope>IDENTIFICATION</scope>
</reference>